<evidence type="ECO:0000256" key="2">
    <source>
        <dbReference type="ARBA" id="ARBA00008724"/>
    </source>
</evidence>
<evidence type="ECO:0000259" key="6">
    <source>
        <dbReference type="Pfam" id="PF20772"/>
    </source>
</evidence>
<dbReference type="NCBIfam" id="NF009044">
    <property type="entry name" value="PRK12378.1"/>
    <property type="match status" value="1"/>
</dbReference>
<reference evidence="7" key="1">
    <citation type="submission" date="2020-05" db="EMBL/GenBank/DDBJ databases">
        <authorList>
            <person name="Chiriac C."/>
            <person name="Salcher M."/>
            <person name="Ghai R."/>
            <person name="Kavagutti S V."/>
        </authorList>
    </citation>
    <scope>NUCLEOTIDE SEQUENCE</scope>
</reference>
<dbReference type="PANTHER" id="PTHR12532:SF6">
    <property type="entry name" value="TRANSCRIPTIONAL REGULATORY PROTEIN YEBC-RELATED"/>
    <property type="match status" value="1"/>
</dbReference>
<dbReference type="InterPro" id="IPR048300">
    <property type="entry name" value="TACO1_YebC-like_2nd/3rd_dom"/>
</dbReference>
<sequence length="250" mass="26202">MAGHSKWAGIKHKKAIVDARRGKLFTKLARAITVAAKEGGGDPEGNPSLSLAIQKAKDASMPKDNIERAILRGTGAGADAESYEAVLYEGYGPGGVALLVEALTDNRNRTGSDVRHAFSKHGGNLGEPGSVAYLFEKTGVIVVDAADHDEEALMVAIDAGALDLVQEDEVFAILTEPSALGTVRAALEAAGITFASAEVTQRPKTRVEVDEATLGKLLRLIDTLEDSDDVGDVHTNFDADADVLERVAGA</sequence>
<dbReference type="PANTHER" id="PTHR12532">
    <property type="entry name" value="TRANSLATIONAL ACTIVATOR OF CYTOCHROME C OXIDASE 1"/>
    <property type="match status" value="1"/>
</dbReference>
<dbReference type="InterPro" id="IPR026564">
    <property type="entry name" value="Transcrip_reg_TACO1-like_dom3"/>
</dbReference>
<dbReference type="GO" id="GO:0003677">
    <property type="term" value="F:DNA binding"/>
    <property type="evidence" value="ECO:0007669"/>
    <property type="project" value="UniProtKB-KW"/>
</dbReference>
<proteinExistence type="inferred from homology"/>
<dbReference type="NCBIfam" id="NF001030">
    <property type="entry name" value="PRK00110.1"/>
    <property type="match status" value="1"/>
</dbReference>
<dbReference type="GO" id="GO:0005829">
    <property type="term" value="C:cytosol"/>
    <property type="evidence" value="ECO:0007669"/>
    <property type="project" value="TreeGrafter"/>
</dbReference>
<dbReference type="InterPro" id="IPR049083">
    <property type="entry name" value="TACO1_YebC_N"/>
</dbReference>
<gene>
    <name evidence="7" type="ORF">UFOPK3674_00684</name>
</gene>
<keyword evidence="4" id="KW-0238">DNA-binding</keyword>
<dbReference type="SUPFAM" id="SSF75625">
    <property type="entry name" value="YebC-like"/>
    <property type="match status" value="1"/>
</dbReference>
<dbReference type="InterPro" id="IPR002876">
    <property type="entry name" value="Transcrip_reg_TACO1-like"/>
</dbReference>
<dbReference type="NCBIfam" id="TIGR01033">
    <property type="entry name" value="YebC/PmpR family DNA-binding transcriptional regulator"/>
    <property type="match status" value="1"/>
</dbReference>
<dbReference type="Gene3D" id="1.10.10.200">
    <property type="match status" value="1"/>
</dbReference>
<evidence type="ECO:0000313" key="7">
    <source>
        <dbReference type="EMBL" id="CAB4923357.1"/>
    </source>
</evidence>
<dbReference type="InterPro" id="IPR017856">
    <property type="entry name" value="Integrase-like_N"/>
</dbReference>
<keyword evidence="3" id="KW-0963">Cytoplasm</keyword>
<comment type="subcellular location">
    <subcellularLocation>
        <location evidence="1">Mitochondrion</location>
    </subcellularLocation>
</comment>
<evidence type="ECO:0000259" key="5">
    <source>
        <dbReference type="Pfam" id="PF01709"/>
    </source>
</evidence>
<dbReference type="AlphaFoldDB" id="A0A6J7HQ82"/>
<dbReference type="InterPro" id="IPR029072">
    <property type="entry name" value="YebC-like"/>
</dbReference>
<protein>
    <submittedName>
        <fullName evidence="7">Unannotated protein</fullName>
    </submittedName>
</protein>
<dbReference type="GO" id="GO:0005739">
    <property type="term" value="C:mitochondrion"/>
    <property type="evidence" value="ECO:0007669"/>
    <property type="project" value="UniProtKB-SubCell"/>
</dbReference>
<dbReference type="HAMAP" id="MF_00693">
    <property type="entry name" value="Transcrip_reg_TACO1"/>
    <property type="match status" value="1"/>
</dbReference>
<dbReference type="EMBL" id="CAFBMX010000003">
    <property type="protein sequence ID" value="CAB4923357.1"/>
    <property type="molecule type" value="Genomic_DNA"/>
</dbReference>
<dbReference type="Gene3D" id="3.30.70.980">
    <property type="match status" value="2"/>
</dbReference>
<evidence type="ECO:0000256" key="3">
    <source>
        <dbReference type="ARBA" id="ARBA00022490"/>
    </source>
</evidence>
<accession>A0A6J7HQ82</accession>
<dbReference type="Pfam" id="PF20772">
    <property type="entry name" value="TACO1_YebC_N"/>
    <property type="match status" value="1"/>
</dbReference>
<organism evidence="7">
    <name type="scientific">freshwater metagenome</name>
    <dbReference type="NCBI Taxonomy" id="449393"/>
    <lineage>
        <taxon>unclassified sequences</taxon>
        <taxon>metagenomes</taxon>
        <taxon>ecological metagenomes</taxon>
    </lineage>
</organism>
<evidence type="ECO:0000256" key="1">
    <source>
        <dbReference type="ARBA" id="ARBA00004173"/>
    </source>
</evidence>
<comment type="similarity">
    <text evidence="2">Belongs to the TACO1 family.</text>
</comment>
<evidence type="ECO:0000256" key="4">
    <source>
        <dbReference type="ARBA" id="ARBA00023125"/>
    </source>
</evidence>
<feature type="domain" description="TACO1/YebC-like N-terminal" evidence="6">
    <location>
        <begin position="5"/>
        <end position="75"/>
    </location>
</feature>
<dbReference type="Pfam" id="PF01709">
    <property type="entry name" value="Transcrip_reg"/>
    <property type="match status" value="1"/>
</dbReference>
<dbReference type="FunFam" id="1.10.10.200:FF:000002">
    <property type="entry name" value="Probable transcriptional regulatory protein CLM62_37755"/>
    <property type="match status" value="1"/>
</dbReference>
<feature type="domain" description="TACO1/YebC-like second and third" evidence="5">
    <location>
        <begin position="83"/>
        <end position="237"/>
    </location>
</feature>
<name>A0A6J7HQ82_9ZZZZ</name>